<dbReference type="Pfam" id="PF11849">
    <property type="entry name" value="DUF3369"/>
    <property type="match status" value="1"/>
</dbReference>
<evidence type="ECO:0000259" key="3">
    <source>
        <dbReference type="PROSITE" id="PS50883"/>
    </source>
</evidence>
<evidence type="ECO:0000259" key="4">
    <source>
        <dbReference type="PROSITE" id="PS50887"/>
    </source>
</evidence>
<dbReference type="Pfam" id="PF00072">
    <property type="entry name" value="Response_reg"/>
    <property type="match status" value="1"/>
</dbReference>
<keyword evidence="1" id="KW-0597">Phosphoprotein</keyword>
<evidence type="ECO:0000313" key="5">
    <source>
        <dbReference type="EMBL" id="QQD23532.1"/>
    </source>
</evidence>
<dbReference type="PROSITE" id="PS50883">
    <property type="entry name" value="EAL"/>
    <property type="match status" value="1"/>
</dbReference>
<gene>
    <name evidence="5" type="ORF">GJQ55_03105</name>
</gene>
<feature type="domain" description="EAL" evidence="3">
    <location>
        <begin position="476"/>
        <end position="727"/>
    </location>
</feature>
<dbReference type="InterPro" id="IPR035919">
    <property type="entry name" value="EAL_sf"/>
</dbReference>
<dbReference type="InterPro" id="IPR043128">
    <property type="entry name" value="Rev_trsase/Diguanyl_cyclase"/>
</dbReference>
<dbReference type="SUPFAM" id="SSF141868">
    <property type="entry name" value="EAL domain-like"/>
    <property type="match status" value="1"/>
</dbReference>
<dbReference type="SUPFAM" id="SSF52172">
    <property type="entry name" value="CheY-like"/>
    <property type="match status" value="1"/>
</dbReference>
<dbReference type="InterPro" id="IPR021800">
    <property type="entry name" value="DUF3369"/>
</dbReference>
<dbReference type="InterPro" id="IPR029787">
    <property type="entry name" value="Nucleotide_cyclase"/>
</dbReference>
<protein>
    <submittedName>
        <fullName evidence="5">EAL domain-containing protein</fullName>
    </submittedName>
</protein>
<name>A0A9X7YNZ8_9GAMM</name>
<organism evidence="5 6">
    <name type="scientific">Venatoribacter cucullus</name>
    <dbReference type="NCBI Taxonomy" id="2661630"/>
    <lineage>
        <taxon>Bacteria</taxon>
        <taxon>Pseudomonadati</taxon>
        <taxon>Pseudomonadota</taxon>
        <taxon>Gammaproteobacteria</taxon>
        <taxon>Oceanospirillales</taxon>
        <taxon>Oceanospirillaceae</taxon>
        <taxon>Venatoribacter</taxon>
    </lineage>
</organism>
<dbReference type="GO" id="GO:0071111">
    <property type="term" value="F:cyclic-guanylate-specific phosphodiesterase activity"/>
    <property type="evidence" value="ECO:0007669"/>
    <property type="project" value="InterPro"/>
</dbReference>
<reference evidence="5 6" key="1">
    <citation type="submission" date="2019-11" db="EMBL/GenBank/DDBJ databases">
        <title>Venatorbacter sp. nov. a predator of Campylobacter and other Gram-negative bacteria.</title>
        <authorList>
            <person name="Saeedi A."/>
            <person name="Cummings N.J."/>
            <person name="Connerton I.F."/>
            <person name="Connerton P.L."/>
        </authorList>
    </citation>
    <scope>NUCLEOTIDE SEQUENCE [LARGE SCALE GENOMIC DNA]</scope>
    <source>
        <strain evidence="5">XL5</strain>
    </source>
</reference>
<dbReference type="CDD" id="cd01949">
    <property type="entry name" value="GGDEF"/>
    <property type="match status" value="1"/>
</dbReference>
<dbReference type="PANTHER" id="PTHR33121:SF70">
    <property type="entry name" value="SIGNALING PROTEIN YKOW"/>
    <property type="match status" value="1"/>
</dbReference>
<proteinExistence type="predicted"/>
<evidence type="ECO:0000256" key="1">
    <source>
        <dbReference type="PROSITE-ProRule" id="PRU00169"/>
    </source>
</evidence>
<dbReference type="InterPro" id="IPR001789">
    <property type="entry name" value="Sig_transdc_resp-reg_receiver"/>
</dbReference>
<dbReference type="NCBIfam" id="TIGR00254">
    <property type="entry name" value="GGDEF"/>
    <property type="match status" value="1"/>
</dbReference>
<dbReference type="InterPro" id="IPR000160">
    <property type="entry name" value="GGDEF_dom"/>
</dbReference>
<dbReference type="Pfam" id="PF00563">
    <property type="entry name" value="EAL"/>
    <property type="match status" value="1"/>
</dbReference>
<dbReference type="GO" id="GO:0000160">
    <property type="term" value="P:phosphorelay signal transduction system"/>
    <property type="evidence" value="ECO:0007669"/>
    <property type="project" value="InterPro"/>
</dbReference>
<dbReference type="SMART" id="SM00052">
    <property type="entry name" value="EAL"/>
    <property type="match status" value="1"/>
</dbReference>
<evidence type="ECO:0000313" key="6">
    <source>
        <dbReference type="Proteomes" id="UP000596074"/>
    </source>
</evidence>
<dbReference type="Gene3D" id="3.20.20.450">
    <property type="entry name" value="EAL domain"/>
    <property type="match status" value="1"/>
</dbReference>
<dbReference type="InterPro" id="IPR001633">
    <property type="entry name" value="EAL_dom"/>
</dbReference>
<dbReference type="Gene3D" id="3.40.50.2300">
    <property type="match status" value="1"/>
</dbReference>
<dbReference type="Pfam" id="PF00990">
    <property type="entry name" value="GGDEF"/>
    <property type="match status" value="1"/>
</dbReference>
<feature type="modified residue" description="4-aspartylphosphate" evidence="1">
    <location>
        <position position="81"/>
    </location>
</feature>
<dbReference type="InterPro" id="IPR050706">
    <property type="entry name" value="Cyclic-di-GMP_PDE-like"/>
</dbReference>
<dbReference type="SMART" id="SM00448">
    <property type="entry name" value="REC"/>
    <property type="match status" value="1"/>
</dbReference>
<dbReference type="PROSITE" id="PS50110">
    <property type="entry name" value="RESPONSE_REGULATORY"/>
    <property type="match status" value="1"/>
</dbReference>
<sequence length="730" mass="81565">MTSADDLLLFVDEDQSPSGNPQAGWLVLIVDDDPDVHQATELALRGLQIEQRPLQLLHAHSGAEAARLLQQNPDIAVLLLDVVMESDDAGLQLVQRIRHELNNPLVRIILRTGQPGYAPEMNTIRDYDINDYKTKSELTRTRLFTSLTTAIRTYRQMREQAEMRRGLETVVSASTELTRLQGMQRFADGVVRQLSVLLGVSPEGLICAEDGDDSGAPARVIAAAGHFGHLVNEPLHHLPAPVHQLLSRCLQQRSSLFEQGLALYFPTNTQRGLAAYLELQRPLQETDQHLLQVFCSSMSAGFDNVMLYSRMNEQTYTDPLLHIPNMNQLLEWLRDPQQVRDGRTLAILDLDDFAAINDTLGHSFGDELLQAVYQRLQQHLADCLLARIGSDIFALLGPEEHITPEILTELFSSAFPVGQQPVRLSATSGLVQLNGRCANGSEILKDAHLVLKQTKLTQRGSANYFSPKLGQQARERMRLMTALREAFNQTQLFLMYQPKIDLRNGKTSGFEALLRWRNNEGDMIPPDRFIPLAEKSGLIIALGYFVLRQACACLFRLRQQGHNNLTMAINVSQVQLRETDFTEQLQQIVQDSQVPAEAIELEITESVAAEDFNFLVQRLNEIRALGFGIAIDDFGTGFSSLGVLRHLPATRLKIDRVFINEMHSDDSIARMVISLGHSLAMQITAEGVETSEQQQKLQQLGCDEGQGWLYAPALPEKELPDWLVTPAPAG</sequence>
<dbReference type="RefSeq" id="WP_228346061.1">
    <property type="nucleotide sequence ID" value="NZ_CP046056.1"/>
</dbReference>
<dbReference type="SUPFAM" id="SSF55073">
    <property type="entry name" value="Nucleotide cyclase"/>
    <property type="match status" value="1"/>
</dbReference>
<evidence type="ECO:0000259" key="2">
    <source>
        <dbReference type="PROSITE" id="PS50110"/>
    </source>
</evidence>
<feature type="domain" description="GGDEF" evidence="4">
    <location>
        <begin position="341"/>
        <end position="467"/>
    </location>
</feature>
<dbReference type="KEGG" id="vcw:GJQ55_03105"/>
<dbReference type="EMBL" id="CP046056">
    <property type="protein sequence ID" value="QQD23532.1"/>
    <property type="molecule type" value="Genomic_DNA"/>
</dbReference>
<dbReference type="Gene3D" id="3.30.70.270">
    <property type="match status" value="1"/>
</dbReference>
<feature type="domain" description="Response regulatory" evidence="2">
    <location>
        <begin position="26"/>
        <end position="150"/>
    </location>
</feature>
<dbReference type="Proteomes" id="UP000596074">
    <property type="component" value="Chromosome"/>
</dbReference>
<dbReference type="AlphaFoldDB" id="A0A9X7YNZ8"/>
<keyword evidence="6" id="KW-1185">Reference proteome</keyword>
<dbReference type="SMART" id="SM00267">
    <property type="entry name" value="GGDEF"/>
    <property type="match status" value="1"/>
</dbReference>
<dbReference type="PANTHER" id="PTHR33121">
    <property type="entry name" value="CYCLIC DI-GMP PHOSPHODIESTERASE PDEF"/>
    <property type="match status" value="1"/>
</dbReference>
<dbReference type="CDD" id="cd01948">
    <property type="entry name" value="EAL"/>
    <property type="match status" value="1"/>
</dbReference>
<dbReference type="InterPro" id="IPR011006">
    <property type="entry name" value="CheY-like_superfamily"/>
</dbReference>
<accession>A0A9X7YNZ8</accession>
<dbReference type="PROSITE" id="PS50887">
    <property type="entry name" value="GGDEF"/>
    <property type="match status" value="1"/>
</dbReference>